<dbReference type="Pfam" id="PF08757">
    <property type="entry name" value="CotH"/>
    <property type="match status" value="1"/>
</dbReference>
<proteinExistence type="predicted"/>
<evidence type="ECO:0000256" key="1">
    <source>
        <dbReference type="SAM" id="SignalP"/>
    </source>
</evidence>
<dbReference type="EMBL" id="MCOG01000217">
    <property type="protein sequence ID" value="ORY24928.1"/>
    <property type="molecule type" value="Genomic_DNA"/>
</dbReference>
<comment type="caution">
    <text evidence="2">The sequence shown here is derived from an EMBL/GenBank/DDBJ whole genome shotgun (WGS) entry which is preliminary data.</text>
</comment>
<gene>
    <name evidence="2" type="ORF">LY90DRAFT_675036</name>
</gene>
<feature type="signal peptide" evidence="1">
    <location>
        <begin position="1"/>
        <end position="20"/>
    </location>
</feature>
<dbReference type="PANTHER" id="PTHR40050:SF1">
    <property type="entry name" value="INNER SPORE COAT PROTEIN H"/>
    <property type="match status" value="1"/>
</dbReference>
<dbReference type="AlphaFoldDB" id="A0A1Y2AQT2"/>
<dbReference type="PANTHER" id="PTHR40050">
    <property type="entry name" value="INNER SPORE COAT PROTEIN H"/>
    <property type="match status" value="1"/>
</dbReference>
<evidence type="ECO:0000313" key="3">
    <source>
        <dbReference type="Proteomes" id="UP000193920"/>
    </source>
</evidence>
<name>A0A1Y2AQT2_9FUNG</name>
<feature type="chain" id="PRO_5013208862" evidence="1">
    <location>
        <begin position="21"/>
        <end position="605"/>
    </location>
</feature>
<evidence type="ECO:0000313" key="2">
    <source>
        <dbReference type="EMBL" id="ORY24928.1"/>
    </source>
</evidence>
<organism evidence="2 3">
    <name type="scientific">Neocallimastix californiae</name>
    <dbReference type="NCBI Taxonomy" id="1754190"/>
    <lineage>
        <taxon>Eukaryota</taxon>
        <taxon>Fungi</taxon>
        <taxon>Fungi incertae sedis</taxon>
        <taxon>Chytridiomycota</taxon>
        <taxon>Chytridiomycota incertae sedis</taxon>
        <taxon>Neocallimastigomycetes</taxon>
        <taxon>Neocallimastigales</taxon>
        <taxon>Neocallimastigaceae</taxon>
        <taxon>Neocallimastix</taxon>
    </lineage>
</organism>
<keyword evidence="3" id="KW-1185">Reference proteome</keyword>
<dbReference type="OrthoDB" id="10267127at2759"/>
<dbReference type="InterPro" id="IPR014867">
    <property type="entry name" value="Spore_coat_CotH_CotH2/3/7"/>
</dbReference>
<reference evidence="2 3" key="1">
    <citation type="submission" date="2016-08" db="EMBL/GenBank/DDBJ databases">
        <title>A Parts List for Fungal Cellulosomes Revealed by Comparative Genomics.</title>
        <authorList>
            <consortium name="DOE Joint Genome Institute"/>
            <person name="Haitjema C.H."/>
            <person name="Gilmore S.P."/>
            <person name="Henske J.K."/>
            <person name="Solomon K.V."/>
            <person name="De Groot R."/>
            <person name="Kuo A."/>
            <person name="Mondo S.J."/>
            <person name="Salamov A.A."/>
            <person name="Labutti K."/>
            <person name="Zhao Z."/>
            <person name="Chiniquy J."/>
            <person name="Barry K."/>
            <person name="Brewer H.M."/>
            <person name="Purvine S.O."/>
            <person name="Wright A.T."/>
            <person name="Boxma B."/>
            <person name="Van Alen T."/>
            <person name="Hackstein J.H."/>
            <person name="Baker S.E."/>
            <person name="Grigoriev I.V."/>
            <person name="O'Malley M.A."/>
        </authorList>
    </citation>
    <scope>NUCLEOTIDE SEQUENCE [LARGE SCALE GENOMIC DNA]</scope>
    <source>
        <strain evidence="2 3">G1</strain>
    </source>
</reference>
<accession>A0A1Y2AQT2</accession>
<sequence length="605" mass="69941">MNSKLSIVLVLNHIVSTCLAANFSVLCNPMDYGGTGVSVNIDGTTYPMVSKNNDILYEYNFKGTPKKYYYEITGANKNELQTFGAEREWDPKATSTLYEVYDRRHTTGDKFIKTIPRLYQPLKGYDDFSLLYQEGEIPVINVHMKENDYDELINFTDDEKFKYFVDFDFYTPYAKLSYHNATIKLSGQGSAYLDKKPYKIDLAEEDEDKKNKKIFGMKEFKLRSIRYDQSGIRNKLTNDLAVSLGLPVTQSGFCRLYINNKSYGLYEISDLYKKKFLRRFFDIKKNGGEYVYGALYKGHYKEKIPAYLYSDIEGKPIELLYETIVPETGSMNVTAEITNVIDWLDKLPDNASKSEIEKQFDVDMFLKYSILEYLICHWDGYLGHGNNYFMYIEPNNGKYHFISYDFDSTLGKWCETMDGSIDGYVTNVLSEENRFYGDGPQRKPLLYSKIINNPEIRPIFDNLTKEIVGNLFNIEALGPRVDYLYEFLKDDLIWDIGCYDIIETKYYEGGSEQPVPTIEEIDNQFTNLEKTKYVKGYIKTKSENVAMVYNMTGPFKAEGKFGTVGEKIVDNDEGNDSQLNDTSDADTKKSTFLFTLVLLLLVYLF</sequence>
<keyword evidence="1" id="KW-0732">Signal</keyword>
<protein>
    <submittedName>
        <fullName evidence="2">Coth-domain-containing protein</fullName>
    </submittedName>
</protein>
<dbReference type="Proteomes" id="UP000193920">
    <property type="component" value="Unassembled WGS sequence"/>
</dbReference>